<dbReference type="GO" id="GO:0006412">
    <property type="term" value="P:translation"/>
    <property type="evidence" value="ECO:0007669"/>
    <property type="project" value="InterPro"/>
</dbReference>
<sequence length="103" mass="11645">MKSIEPWLLALLLIFCIFQLSRLHSRIGRLETQLDALLRHFKVAAEGRFEEPSEQVKALARDPKTQIETIKAYREQTGLGLKEAKEVVDGLRQGAASSSDPKR</sequence>
<dbReference type="Proteomes" id="UP000562027">
    <property type="component" value="Unassembled WGS sequence"/>
</dbReference>
<organism evidence="2 3">
    <name type="scientific">Roseateles oligotrophus</name>
    <dbReference type="NCBI Taxonomy" id="1769250"/>
    <lineage>
        <taxon>Bacteria</taxon>
        <taxon>Pseudomonadati</taxon>
        <taxon>Pseudomonadota</taxon>
        <taxon>Betaproteobacteria</taxon>
        <taxon>Burkholderiales</taxon>
        <taxon>Sphaerotilaceae</taxon>
        <taxon>Roseateles</taxon>
    </lineage>
</organism>
<name>A0A840L7X3_9BURK</name>
<proteinExistence type="predicted"/>
<dbReference type="InterPro" id="IPR014719">
    <property type="entry name" value="Ribosomal_bL12_C/ClpS-like"/>
</dbReference>
<evidence type="ECO:0000313" key="2">
    <source>
        <dbReference type="EMBL" id="MBB4844664.1"/>
    </source>
</evidence>
<feature type="domain" description="Large ribosomal subunit protein bL12 C-terminal" evidence="1">
    <location>
        <begin position="63"/>
        <end position="91"/>
    </location>
</feature>
<evidence type="ECO:0000313" key="3">
    <source>
        <dbReference type="Proteomes" id="UP000562027"/>
    </source>
</evidence>
<keyword evidence="2" id="KW-0689">Ribosomal protein</keyword>
<dbReference type="GO" id="GO:0003735">
    <property type="term" value="F:structural constituent of ribosome"/>
    <property type="evidence" value="ECO:0007669"/>
    <property type="project" value="InterPro"/>
</dbReference>
<evidence type="ECO:0000259" key="1">
    <source>
        <dbReference type="Pfam" id="PF00542"/>
    </source>
</evidence>
<keyword evidence="3" id="KW-1185">Reference proteome</keyword>
<dbReference type="SUPFAM" id="SSF54736">
    <property type="entry name" value="ClpS-like"/>
    <property type="match status" value="1"/>
</dbReference>
<dbReference type="RefSeq" id="WP_184301397.1">
    <property type="nucleotide sequence ID" value="NZ_JACHLP010000006.1"/>
</dbReference>
<dbReference type="InterPro" id="IPR013823">
    <property type="entry name" value="Ribosomal_bL12_C"/>
</dbReference>
<dbReference type="Pfam" id="PF00542">
    <property type="entry name" value="Ribosomal_L12"/>
    <property type="match status" value="1"/>
</dbReference>
<dbReference type="AlphaFoldDB" id="A0A840L7X3"/>
<keyword evidence="2" id="KW-0687">Ribonucleoprotein</keyword>
<gene>
    <name evidence="2" type="ORF">HNP55_003208</name>
</gene>
<reference evidence="2 3" key="1">
    <citation type="submission" date="2020-08" db="EMBL/GenBank/DDBJ databases">
        <title>Functional genomics of gut bacteria from endangered species of beetles.</title>
        <authorList>
            <person name="Carlos-Shanley C."/>
        </authorList>
    </citation>
    <scope>NUCLEOTIDE SEQUENCE [LARGE SCALE GENOMIC DNA]</scope>
    <source>
        <strain evidence="2 3">S00239</strain>
    </source>
</reference>
<comment type="caution">
    <text evidence="2">The sequence shown here is derived from an EMBL/GenBank/DDBJ whole genome shotgun (WGS) entry which is preliminary data.</text>
</comment>
<dbReference type="Gene3D" id="3.30.1390.10">
    <property type="match status" value="1"/>
</dbReference>
<dbReference type="GO" id="GO:0005840">
    <property type="term" value="C:ribosome"/>
    <property type="evidence" value="ECO:0007669"/>
    <property type="project" value="UniProtKB-KW"/>
</dbReference>
<protein>
    <submittedName>
        <fullName evidence="2">Ribosomal protein L7/L12</fullName>
    </submittedName>
</protein>
<dbReference type="EMBL" id="JACHLP010000006">
    <property type="protein sequence ID" value="MBB4844664.1"/>
    <property type="molecule type" value="Genomic_DNA"/>
</dbReference>
<accession>A0A840L7X3</accession>